<evidence type="ECO:0000256" key="2">
    <source>
        <dbReference type="ARBA" id="ARBA00023125"/>
    </source>
</evidence>
<reference evidence="8 9" key="1">
    <citation type="journal article" date="2018" name="Mol. Plant">
        <title>The genome of Artemisia annua provides insight into the evolution of Asteraceae family and artemisinin biosynthesis.</title>
        <authorList>
            <person name="Shen Q."/>
            <person name="Zhang L."/>
            <person name="Liao Z."/>
            <person name="Wang S."/>
            <person name="Yan T."/>
            <person name="Shi P."/>
            <person name="Liu M."/>
            <person name="Fu X."/>
            <person name="Pan Q."/>
            <person name="Wang Y."/>
            <person name="Lv Z."/>
            <person name="Lu X."/>
            <person name="Zhang F."/>
            <person name="Jiang W."/>
            <person name="Ma Y."/>
            <person name="Chen M."/>
            <person name="Hao X."/>
            <person name="Li L."/>
            <person name="Tang Y."/>
            <person name="Lv G."/>
            <person name="Zhou Y."/>
            <person name="Sun X."/>
            <person name="Brodelius P.E."/>
            <person name="Rose J.K.C."/>
            <person name="Tang K."/>
        </authorList>
    </citation>
    <scope>NUCLEOTIDE SEQUENCE [LARGE SCALE GENOMIC DNA]</scope>
    <source>
        <strain evidence="9">cv. Huhao1</strain>
        <tissue evidence="8">Leaf</tissue>
    </source>
</reference>
<comment type="caution">
    <text evidence="8">The sequence shown here is derived from an EMBL/GenBank/DDBJ whole genome shotgun (WGS) entry which is preliminary data.</text>
</comment>
<dbReference type="InterPro" id="IPR055081">
    <property type="entry name" value="NLP1-9_GAF"/>
</dbReference>
<keyword evidence="1" id="KW-0805">Transcription regulation</keyword>
<evidence type="ECO:0000313" key="9">
    <source>
        <dbReference type="Proteomes" id="UP000245207"/>
    </source>
</evidence>
<protein>
    <submittedName>
        <fullName evidence="8">NIN-like protein</fullName>
    </submittedName>
</protein>
<name>A0A2U1NXE8_ARTAN</name>
<evidence type="ECO:0000256" key="3">
    <source>
        <dbReference type="ARBA" id="ARBA00023163"/>
    </source>
</evidence>
<keyword evidence="4" id="KW-0539">Nucleus</keyword>
<dbReference type="InterPro" id="IPR000270">
    <property type="entry name" value="PB1_dom"/>
</dbReference>
<dbReference type="Pfam" id="PF02042">
    <property type="entry name" value="RWP-RK"/>
    <property type="match status" value="1"/>
</dbReference>
<feature type="domain" description="PB1" evidence="7">
    <location>
        <begin position="632"/>
        <end position="716"/>
    </location>
</feature>
<evidence type="ECO:0000259" key="6">
    <source>
        <dbReference type="PROSITE" id="PS51519"/>
    </source>
</evidence>
<dbReference type="OrthoDB" id="6270329at2759"/>
<dbReference type="Proteomes" id="UP000245207">
    <property type="component" value="Unassembled WGS sequence"/>
</dbReference>
<dbReference type="PROSITE" id="PS51519">
    <property type="entry name" value="RWP_RK"/>
    <property type="match status" value="1"/>
</dbReference>
<dbReference type="GO" id="GO:0003700">
    <property type="term" value="F:DNA-binding transcription factor activity"/>
    <property type="evidence" value="ECO:0007669"/>
    <property type="project" value="InterPro"/>
</dbReference>
<dbReference type="SMART" id="SM00666">
    <property type="entry name" value="PB1"/>
    <property type="match status" value="1"/>
</dbReference>
<dbReference type="STRING" id="35608.A0A2U1NXE8"/>
<keyword evidence="9" id="KW-1185">Reference proteome</keyword>
<sequence length="723" mass="81177">MESMGEMRGSILLSSKGSSRRHGSHSDVLDAMKSRYPCIYQPINHPSAGTQPEEEEYINEDRRYLTPLYVFGTRDIYGPESPLPPSFSSMMVELNTIDPHMIKERITSALKDLRFRGKGVLVQFWSPVAVRNRWLLTTWDQPFGVGGADEGLYSFRLKSELHAIVVDVEDTEELRPPGRVYSQKLPEWSLDVDAEGNKYGYIDLPIFESSGDSCVGILEIITSSNYVDYAFEVQEISKALKSRQIADERRQHELDGILKVLTVVCDSQDLPLAQTWSVSGYTSFVANSGKIEQSCSSFNRSCIGKVCLSTYGLPFYVPDLSKWDFHEACSERHLDKSQGVVGRSFSSHGTWFCGDVTKLDEDVSPLVPLARMSGLTSCLAIYMKSLELDVEYVIEFFLPTCSADESNLQKLLITMKQHIENASCMQLDIMSTPQVIGGPPFLSWDLEFQPLPITLLTEKGEVPHDSEDMGEDNMENEPSNSVDVGTSQLVPPYLEKEIENFDTNPGTLRKKRKRKRSESSITLEEIEKHFGKTMDEAAATLNVSRSTLKRICRNRGIPRWPYRIGTDKTDFLMKSDQTNIVFHTSNGALTPVSRLSSEPLGITRDPEKGKHVISPTCTNLPDESIAANRVENVVIKVTYGNNTIRFPFCILDGLVKLKELIATRLQLKRESFRLKYRDADGDMLLILCDNDVSDAILSTSEPPDSKAVIKLFVQPVGHQRSDA</sequence>
<dbReference type="CDD" id="cd05992">
    <property type="entry name" value="PB1"/>
    <property type="match status" value="1"/>
</dbReference>
<accession>A0A2U1NXE8</accession>
<dbReference type="Pfam" id="PF00564">
    <property type="entry name" value="PB1"/>
    <property type="match status" value="1"/>
</dbReference>
<dbReference type="PROSITE" id="PS51745">
    <property type="entry name" value="PB1"/>
    <property type="match status" value="1"/>
</dbReference>
<keyword evidence="2" id="KW-0238">DNA-binding</keyword>
<dbReference type="PANTHER" id="PTHR32002">
    <property type="entry name" value="PROTEIN NLP8"/>
    <property type="match status" value="1"/>
</dbReference>
<organism evidence="8 9">
    <name type="scientific">Artemisia annua</name>
    <name type="common">Sweet wormwood</name>
    <dbReference type="NCBI Taxonomy" id="35608"/>
    <lineage>
        <taxon>Eukaryota</taxon>
        <taxon>Viridiplantae</taxon>
        <taxon>Streptophyta</taxon>
        <taxon>Embryophyta</taxon>
        <taxon>Tracheophyta</taxon>
        <taxon>Spermatophyta</taxon>
        <taxon>Magnoliopsida</taxon>
        <taxon>eudicotyledons</taxon>
        <taxon>Gunneridae</taxon>
        <taxon>Pentapetalae</taxon>
        <taxon>asterids</taxon>
        <taxon>campanulids</taxon>
        <taxon>Asterales</taxon>
        <taxon>Asteraceae</taxon>
        <taxon>Asteroideae</taxon>
        <taxon>Anthemideae</taxon>
        <taxon>Artemisiinae</taxon>
        <taxon>Artemisia</taxon>
    </lineage>
</organism>
<proteinExistence type="predicted"/>
<feature type="region of interest" description="Disordered" evidence="5">
    <location>
        <begin position="1"/>
        <end position="26"/>
    </location>
</feature>
<feature type="region of interest" description="Disordered" evidence="5">
    <location>
        <begin position="462"/>
        <end position="484"/>
    </location>
</feature>
<dbReference type="InterPro" id="IPR003035">
    <property type="entry name" value="RWP-RK_dom"/>
</dbReference>
<dbReference type="EMBL" id="PKPP01002021">
    <property type="protein sequence ID" value="PWA78192.1"/>
    <property type="molecule type" value="Genomic_DNA"/>
</dbReference>
<evidence type="ECO:0000256" key="4">
    <source>
        <dbReference type="ARBA" id="ARBA00023242"/>
    </source>
</evidence>
<gene>
    <name evidence="8" type="ORF">CTI12_AA215260</name>
</gene>
<dbReference type="GO" id="GO:0003677">
    <property type="term" value="F:DNA binding"/>
    <property type="evidence" value="ECO:0007669"/>
    <property type="project" value="UniProtKB-KW"/>
</dbReference>
<dbReference type="AlphaFoldDB" id="A0A2U1NXE8"/>
<dbReference type="Gene3D" id="3.10.20.90">
    <property type="entry name" value="Phosphatidylinositol 3-kinase Catalytic Subunit, Chain A, domain 1"/>
    <property type="match status" value="1"/>
</dbReference>
<dbReference type="PANTHER" id="PTHR32002:SF35">
    <property type="entry name" value="PROTEIN NLP6"/>
    <property type="match status" value="1"/>
</dbReference>
<evidence type="ECO:0000256" key="1">
    <source>
        <dbReference type="ARBA" id="ARBA00023015"/>
    </source>
</evidence>
<evidence type="ECO:0000256" key="5">
    <source>
        <dbReference type="SAM" id="MobiDB-lite"/>
    </source>
</evidence>
<feature type="domain" description="RWP-RK" evidence="6">
    <location>
        <begin position="503"/>
        <end position="591"/>
    </location>
</feature>
<evidence type="ECO:0000259" key="7">
    <source>
        <dbReference type="PROSITE" id="PS51745"/>
    </source>
</evidence>
<dbReference type="Pfam" id="PF22922">
    <property type="entry name" value="GAF_NLP"/>
    <property type="match status" value="1"/>
</dbReference>
<dbReference type="SUPFAM" id="SSF54277">
    <property type="entry name" value="CAD &amp; PB1 domains"/>
    <property type="match status" value="1"/>
</dbReference>
<dbReference type="InterPro" id="IPR045012">
    <property type="entry name" value="NLP"/>
</dbReference>
<keyword evidence="3" id="KW-0804">Transcription</keyword>
<evidence type="ECO:0000313" key="8">
    <source>
        <dbReference type="EMBL" id="PWA78192.1"/>
    </source>
</evidence>
<dbReference type="InterPro" id="IPR053793">
    <property type="entry name" value="PB1-like"/>
</dbReference>